<dbReference type="EMBL" id="JAADJG010000223">
    <property type="protein sequence ID" value="KAF4451313.1"/>
    <property type="molecule type" value="Genomic_DNA"/>
</dbReference>
<comment type="caution">
    <text evidence="2">The sequence shown here is derived from an EMBL/GenBank/DDBJ whole genome shotgun (WGS) entry which is preliminary data.</text>
</comment>
<dbReference type="Proteomes" id="UP000605986">
    <property type="component" value="Unassembled WGS sequence"/>
</dbReference>
<evidence type="ECO:0000313" key="3">
    <source>
        <dbReference type="Proteomes" id="UP000605986"/>
    </source>
</evidence>
<dbReference type="AlphaFoldDB" id="A0A8H4KKC9"/>
<accession>A0A8H4KKC9</accession>
<organism evidence="2 3">
    <name type="scientific">Fusarium austroafricanum</name>
    <dbReference type="NCBI Taxonomy" id="2364996"/>
    <lineage>
        <taxon>Eukaryota</taxon>
        <taxon>Fungi</taxon>
        <taxon>Dikarya</taxon>
        <taxon>Ascomycota</taxon>
        <taxon>Pezizomycotina</taxon>
        <taxon>Sordariomycetes</taxon>
        <taxon>Hypocreomycetidae</taxon>
        <taxon>Hypocreales</taxon>
        <taxon>Nectriaceae</taxon>
        <taxon>Fusarium</taxon>
        <taxon>Fusarium concolor species complex</taxon>
    </lineage>
</organism>
<proteinExistence type="predicted"/>
<dbReference type="Pfam" id="PF06985">
    <property type="entry name" value="HET"/>
    <property type="match status" value="1"/>
</dbReference>
<evidence type="ECO:0000259" key="1">
    <source>
        <dbReference type="Pfam" id="PF06985"/>
    </source>
</evidence>
<keyword evidence="3" id="KW-1185">Reference proteome</keyword>
<protein>
    <submittedName>
        <fullName evidence="2">HET-domain-containing protein</fullName>
    </submittedName>
</protein>
<dbReference type="OrthoDB" id="194358at2759"/>
<gene>
    <name evidence="2" type="ORF">F53441_5734</name>
</gene>
<evidence type="ECO:0000313" key="2">
    <source>
        <dbReference type="EMBL" id="KAF4451313.1"/>
    </source>
</evidence>
<sequence length="541" mass="61140">MWLINARTLHIKNFVGVNVPKYAILSHTWEDGEVTFQDFLALSHQNKTGYAKISGACMRTIRDGLEYIWVDTCCIDKSSSTELSEAINSMFDWYQRASICYAYLSDVPEHSPTLTDIRNDRQLTEPEMTEILRSDFARSRWFTRGWTLQELIAPQEVKFYNTDWQFIGAKQSLSGILSQITAIEEDVLTHRVSLENICVARKMSWAAKRVTTRIEDQAYCLLGIFGVNLPLIYGEGHRAFTRLQEAIISINSDQSIFAWDSEGSDYYDTGLLAPYVSCFMGAGKIVNWGDFIDSAEPHVMTNKGLSIRIPLLKKTDNPDGRLGILACRYEDDFRGPISLELHTTTHPSIFKPTPTPSRLSVVPLLDALRTKPDSIFIRRSMLGTASSGGTLSHTSPDNMKCWVRLTSPPDWAHIDVHDAFPSRYWNKATKTMWMQRGEKIQGALHLLSKDGKEVIVAFGYVRVGTRAMNSSWASEWVYLDRHEEQKSLEHICNEAAVVSSGMVNASHTANPSFKVRAAIKRESIMGENIFVVDVDFYSTSV</sequence>
<dbReference type="InterPro" id="IPR010730">
    <property type="entry name" value="HET"/>
</dbReference>
<dbReference type="PANTHER" id="PTHR10622:SF10">
    <property type="entry name" value="HET DOMAIN-CONTAINING PROTEIN"/>
    <property type="match status" value="1"/>
</dbReference>
<feature type="domain" description="Heterokaryon incompatibility" evidence="1">
    <location>
        <begin position="22"/>
        <end position="150"/>
    </location>
</feature>
<name>A0A8H4KKC9_9HYPO</name>
<reference evidence="2" key="1">
    <citation type="submission" date="2020-01" db="EMBL/GenBank/DDBJ databases">
        <title>Identification and distribution of gene clusters putatively required for synthesis of sphingolipid metabolism inhibitors in phylogenetically diverse species of the filamentous fungus Fusarium.</title>
        <authorList>
            <person name="Kim H.-S."/>
            <person name="Busman M."/>
            <person name="Brown D.W."/>
            <person name="Divon H."/>
            <person name="Uhlig S."/>
            <person name="Proctor R.H."/>
        </authorList>
    </citation>
    <scope>NUCLEOTIDE SEQUENCE</scope>
    <source>
        <strain evidence="2">NRRL 53441</strain>
    </source>
</reference>
<dbReference type="PANTHER" id="PTHR10622">
    <property type="entry name" value="HET DOMAIN-CONTAINING PROTEIN"/>
    <property type="match status" value="1"/>
</dbReference>